<dbReference type="InterPro" id="IPR006262">
    <property type="entry name" value="Cyt_deam_tetra"/>
</dbReference>
<dbReference type="Gene3D" id="3.40.140.10">
    <property type="entry name" value="Cytidine Deaminase, domain 2"/>
    <property type="match status" value="1"/>
</dbReference>
<dbReference type="AlphaFoldDB" id="A2FCA3"/>
<dbReference type="EC" id="3.5.4.5" evidence="4 13"/>
<dbReference type="EMBL" id="DS113714">
    <property type="protein sequence ID" value="EAX97466.1"/>
    <property type="molecule type" value="Genomic_DNA"/>
</dbReference>
<dbReference type="InterPro" id="IPR002125">
    <property type="entry name" value="CMP_dCMP_dom"/>
</dbReference>
<gene>
    <name evidence="15" type="ORF">TVAG_135190</name>
</gene>
<evidence type="ECO:0000256" key="13">
    <source>
        <dbReference type="RuleBase" id="RU364006"/>
    </source>
</evidence>
<feature type="binding site" evidence="12">
    <location>
        <position position="97"/>
    </location>
    <ligand>
        <name>Zn(2+)</name>
        <dbReference type="ChEBI" id="CHEBI:29105"/>
        <note>catalytic</note>
    </ligand>
</feature>
<dbReference type="FunFam" id="3.40.140.10:FF:000060">
    <property type="entry name" value="Cytidine deaminase"/>
    <property type="match status" value="1"/>
</dbReference>
<keyword evidence="5 12" id="KW-0479">Metal-binding</keyword>
<keyword evidence="16" id="KW-1185">Reference proteome</keyword>
<feature type="binding site" evidence="11">
    <location>
        <begin position="49"/>
        <end position="55"/>
    </location>
    <ligand>
        <name>substrate</name>
    </ligand>
</feature>
<dbReference type="NCBIfam" id="TIGR01354">
    <property type="entry name" value="cyt_deam_tetra"/>
    <property type="match status" value="1"/>
</dbReference>
<dbReference type="SMR" id="A2FCA3"/>
<keyword evidence="6 13" id="KW-0378">Hydrolase</keyword>
<evidence type="ECO:0000256" key="4">
    <source>
        <dbReference type="ARBA" id="ARBA00012783"/>
    </source>
</evidence>
<comment type="catalytic activity">
    <reaction evidence="13">
        <text>2'-deoxycytidine + H2O + H(+) = 2'-deoxyuridine + NH4(+)</text>
        <dbReference type="Rhea" id="RHEA:13433"/>
        <dbReference type="ChEBI" id="CHEBI:15377"/>
        <dbReference type="ChEBI" id="CHEBI:15378"/>
        <dbReference type="ChEBI" id="CHEBI:15698"/>
        <dbReference type="ChEBI" id="CHEBI:16450"/>
        <dbReference type="ChEBI" id="CHEBI:28938"/>
        <dbReference type="EC" id="3.5.4.5"/>
    </reaction>
</comment>
<dbReference type="PROSITE" id="PS00903">
    <property type="entry name" value="CYT_DCMP_DEAMINASES_1"/>
    <property type="match status" value="1"/>
</dbReference>
<feature type="binding site" evidence="12">
    <location>
        <position position="60"/>
    </location>
    <ligand>
        <name>Zn(2+)</name>
        <dbReference type="ChEBI" id="CHEBI:29105"/>
        <note>catalytic</note>
    </ligand>
</feature>
<dbReference type="CDD" id="cd01283">
    <property type="entry name" value="cytidine_deaminase"/>
    <property type="match status" value="1"/>
</dbReference>
<dbReference type="FunCoup" id="A2FCA3">
    <property type="interactions" value="498"/>
</dbReference>
<protein>
    <recommendedName>
        <fullName evidence="4 13">Cytidine deaminase</fullName>
        <ecNumber evidence="4 13">3.5.4.5</ecNumber>
    </recommendedName>
    <alternativeName>
        <fullName evidence="8 13">Cytidine aminohydrolase</fullName>
    </alternativeName>
</protein>
<keyword evidence="7 12" id="KW-0862">Zinc</keyword>
<reference evidence="15" key="2">
    <citation type="journal article" date="2007" name="Science">
        <title>Draft genome sequence of the sexually transmitted pathogen Trichomonas vaginalis.</title>
        <authorList>
            <person name="Carlton J.M."/>
            <person name="Hirt R.P."/>
            <person name="Silva J.C."/>
            <person name="Delcher A.L."/>
            <person name="Schatz M."/>
            <person name="Zhao Q."/>
            <person name="Wortman J.R."/>
            <person name="Bidwell S.L."/>
            <person name="Alsmark U.C.M."/>
            <person name="Besteiro S."/>
            <person name="Sicheritz-Ponten T."/>
            <person name="Noel C.J."/>
            <person name="Dacks J.B."/>
            <person name="Foster P.G."/>
            <person name="Simillion C."/>
            <person name="Van de Peer Y."/>
            <person name="Miranda-Saavedra D."/>
            <person name="Barton G.J."/>
            <person name="Westrop G.D."/>
            <person name="Mueller S."/>
            <person name="Dessi D."/>
            <person name="Fiori P.L."/>
            <person name="Ren Q."/>
            <person name="Paulsen I."/>
            <person name="Zhang H."/>
            <person name="Bastida-Corcuera F.D."/>
            <person name="Simoes-Barbosa A."/>
            <person name="Brown M.T."/>
            <person name="Hayes R.D."/>
            <person name="Mukherjee M."/>
            <person name="Okumura C.Y."/>
            <person name="Schneider R."/>
            <person name="Smith A.J."/>
            <person name="Vanacova S."/>
            <person name="Villalvazo M."/>
            <person name="Haas B.J."/>
            <person name="Pertea M."/>
            <person name="Feldblyum T.V."/>
            <person name="Utterback T.R."/>
            <person name="Shu C.L."/>
            <person name="Osoegawa K."/>
            <person name="de Jong P.J."/>
            <person name="Hrdy I."/>
            <person name="Horvathova L."/>
            <person name="Zubacova Z."/>
            <person name="Dolezal P."/>
            <person name="Malik S.B."/>
            <person name="Logsdon J.M. Jr."/>
            <person name="Henze K."/>
            <person name="Gupta A."/>
            <person name="Wang C.C."/>
            <person name="Dunne R.L."/>
            <person name="Upcroft J.A."/>
            <person name="Upcroft P."/>
            <person name="White O."/>
            <person name="Salzberg S.L."/>
            <person name="Tang P."/>
            <person name="Chiu C.-H."/>
            <person name="Lee Y.-S."/>
            <person name="Embley T.M."/>
            <person name="Coombs G.H."/>
            <person name="Mottram J.C."/>
            <person name="Tachezy J."/>
            <person name="Fraser-Liggett C.M."/>
            <person name="Johnson P.J."/>
        </authorList>
    </citation>
    <scope>NUCLEOTIDE SEQUENCE [LARGE SCALE GENOMIC DNA]</scope>
    <source>
        <strain evidence="15">G3</strain>
    </source>
</reference>
<evidence type="ECO:0000259" key="14">
    <source>
        <dbReference type="PROSITE" id="PS51747"/>
    </source>
</evidence>
<evidence type="ECO:0000256" key="12">
    <source>
        <dbReference type="PIRSR" id="PIRSR606262-3"/>
    </source>
</evidence>
<dbReference type="InterPro" id="IPR050202">
    <property type="entry name" value="Cyt/Deoxycyt_deaminase"/>
</dbReference>
<dbReference type="GO" id="GO:0008270">
    <property type="term" value="F:zinc ion binding"/>
    <property type="evidence" value="ECO:0000318"/>
    <property type="project" value="GO_Central"/>
</dbReference>
<dbReference type="PANTHER" id="PTHR11644:SF2">
    <property type="entry name" value="CYTIDINE DEAMINASE"/>
    <property type="match status" value="1"/>
</dbReference>
<dbReference type="PANTHER" id="PTHR11644">
    <property type="entry name" value="CYTIDINE DEAMINASE"/>
    <property type="match status" value="1"/>
</dbReference>
<proteinExistence type="inferred from homology"/>
<evidence type="ECO:0000256" key="8">
    <source>
        <dbReference type="ARBA" id="ARBA00032005"/>
    </source>
</evidence>
<comment type="cofactor">
    <cofactor evidence="1 12 13">
        <name>Zn(2+)</name>
        <dbReference type="ChEBI" id="CHEBI:29105"/>
    </cofactor>
</comment>
<dbReference type="InterPro" id="IPR016193">
    <property type="entry name" value="Cytidine_deaminase-like"/>
</dbReference>
<dbReference type="RefSeq" id="XP_001310396.1">
    <property type="nucleotide sequence ID" value="XM_001310395.1"/>
</dbReference>
<dbReference type="SUPFAM" id="SSF53927">
    <property type="entry name" value="Cytidine deaminase-like"/>
    <property type="match status" value="1"/>
</dbReference>
<feature type="active site" description="Proton donor" evidence="10">
    <location>
        <position position="62"/>
    </location>
</feature>
<evidence type="ECO:0000256" key="11">
    <source>
        <dbReference type="PIRSR" id="PIRSR606262-2"/>
    </source>
</evidence>
<accession>A2FCA3</accession>
<dbReference type="GO" id="GO:0004126">
    <property type="term" value="F:cytidine deaminase activity"/>
    <property type="evidence" value="ECO:0000318"/>
    <property type="project" value="GO_Central"/>
</dbReference>
<evidence type="ECO:0000313" key="15">
    <source>
        <dbReference type="EMBL" id="EAX97466.1"/>
    </source>
</evidence>
<feature type="binding site" evidence="12">
    <location>
        <position position="94"/>
    </location>
    <ligand>
        <name>Zn(2+)</name>
        <dbReference type="ChEBI" id="CHEBI:29105"/>
        <note>catalytic</note>
    </ligand>
</feature>
<evidence type="ECO:0000256" key="1">
    <source>
        <dbReference type="ARBA" id="ARBA00001947"/>
    </source>
</evidence>
<evidence type="ECO:0000256" key="2">
    <source>
        <dbReference type="ARBA" id="ARBA00003949"/>
    </source>
</evidence>
<dbReference type="Pfam" id="PF00383">
    <property type="entry name" value="dCMP_cyt_deam_1"/>
    <property type="match status" value="1"/>
</dbReference>
<organism evidence="15 16">
    <name type="scientific">Trichomonas vaginalis (strain ATCC PRA-98 / G3)</name>
    <dbReference type="NCBI Taxonomy" id="412133"/>
    <lineage>
        <taxon>Eukaryota</taxon>
        <taxon>Metamonada</taxon>
        <taxon>Parabasalia</taxon>
        <taxon>Trichomonadida</taxon>
        <taxon>Trichomonadidae</taxon>
        <taxon>Trichomonas</taxon>
    </lineage>
</organism>
<dbReference type="STRING" id="5722.A2FCA3"/>
<name>A2FCA3_TRIV3</name>
<dbReference type="eggNOG" id="KOG0833">
    <property type="taxonomic scope" value="Eukaryota"/>
</dbReference>
<comment type="similarity">
    <text evidence="3 13">Belongs to the cytidine and deoxycytidylate deaminase family.</text>
</comment>
<dbReference type="NCBIfam" id="NF004064">
    <property type="entry name" value="PRK05578.1"/>
    <property type="match status" value="1"/>
</dbReference>
<comment type="function">
    <text evidence="2 13">This enzyme scavenges exogenous and endogenous cytidine and 2'-deoxycytidine for UMP synthesis.</text>
</comment>
<comment type="catalytic activity">
    <reaction evidence="9 13">
        <text>cytidine + H2O + H(+) = uridine + NH4(+)</text>
        <dbReference type="Rhea" id="RHEA:16069"/>
        <dbReference type="ChEBI" id="CHEBI:15377"/>
        <dbReference type="ChEBI" id="CHEBI:15378"/>
        <dbReference type="ChEBI" id="CHEBI:16704"/>
        <dbReference type="ChEBI" id="CHEBI:17562"/>
        <dbReference type="ChEBI" id="CHEBI:28938"/>
        <dbReference type="EC" id="3.5.4.5"/>
    </reaction>
</comment>
<dbReference type="GO" id="GO:0072527">
    <property type="term" value="P:pyrimidine-containing compound metabolic process"/>
    <property type="evidence" value="ECO:0007669"/>
    <property type="project" value="UniProtKB-ARBA"/>
</dbReference>
<evidence type="ECO:0000256" key="10">
    <source>
        <dbReference type="PIRSR" id="PIRSR606262-1"/>
    </source>
</evidence>
<dbReference type="Proteomes" id="UP000001542">
    <property type="component" value="Unassembled WGS sequence"/>
</dbReference>
<dbReference type="VEuPathDB" id="TrichDB:TVAG_135190"/>
<dbReference type="InParanoid" id="A2FCA3"/>
<dbReference type="OMA" id="RFITPCG"/>
<sequence>MSYHTSDEDVKRMFEMATVNQKNCYVPYSHYPVSAALLCKDGTIVLGVNVENCSYPNGCCAERSAIFGAVSNGHRDFVSILITSKMGDDFILPCGMCRQVIAEWGNLEVISTKGNGEIKRYHISDLLPEAFTPADLTK</sequence>
<evidence type="ECO:0000256" key="3">
    <source>
        <dbReference type="ARBA" id="ARBA00006576"/>
    </source>
</evidence>
<evidence type="ECO:0000256" key="9">
    <source>
        <dbReference type="ARBA" id="ARBA00049558"/>
    </source>
</evidence>
<dbReference type="InterPro" id="IPR016192">
    <property type="entry name" value="APOBEC/CMP_deaminase_Zn-bd"/>
</dbReference>
<evidence type="ECO:0000256" key="7">
    <source>
        <dbReference type="ARBA" id="ARBA00022833"/>
    </source>
</evidence>
<feature type="domain" description="CMP/dCMP-type deaminase" evidence="14">
    <location>
        <begin position="8"/>
        <end position="134"/>
    </location>
</feature>
<evidence type="ECO:0000256" key="6">
    <source>
        <dbReference type="ARBA" id="ARBA00022801"/>
    </source>
</evidence>
<dbReference type="KEGG" id="tva:4755248"/>
<dbReference type="PROSITE" id="PS51747">
    <property type="entry name" value="CYT_DCMP_DEAMINASES_2"/>
    <property type="match status" value="1"/>
</dbReference>
<evidence type="ECO:0000313" key="16">
    <source>
        <dbReference type="Proteomes" id="UP000001542"/>
    </source>
</evidence>
<evidence type="ECO:0000256" key="5">
    <source>
        <dbReference type="ARBA" id="ARBA00022723"/>
    </source>
</evidence>
<dbReference type="GO" id="GO:0005829">
    <property type="term" value="C:cytosol"/>
    <property type="evidence" value="ECO:0000318"/>
    <property type="project" value="GO_Central"/>
</dbReference>
<dbReference type="VEuPathDB" id="TrichDB:TVAGG3_0802010"/>
<dbReference type="OrthoDB" id="414540at2759"/>
<dbReference type="GO" id="GO:0055086">
    <property type="term" value="P:nucleobase-containing small molecule metabolic process"/>
    <property type="evidence" value="ECO:0007669"/>
    <property type="project" value="UniProtKB-ARBA"/>
</dbReference>
<reference evidence="15" key="1">
    <citation type="submission" date="2006-10" db="EMBL/GenBank/DDBJ databases">
        <authorList>
            <person name="Amadeo P."/>
            <person name="Zhao Q."/>
            <person name="Wortman J."/>
            <person name="Fraser-Liggett C."/>
            <person name="Carlton J."/>
        </authorList>
    </citation>
    <scope>NUCLEOTIDE SEQUENCE</scope>
    <source>
        <strain evidence="15">G3</strain>
    </source>
</reference>
<dbReference type="GO" id="GO:0042802">
    <property type="term" value="F:identical protein binding"/>
    <property type="evidence" value="ECO:0007669"/>
    <property type="project" value="UniProtKB-ARBA"/>
</dbReference>